<feature type="compositionally biased region" description="Acidic residues" evidence="1">
    <location>
        <begin position="281"/>
        <end position="292"/>
    </location>
</feature>
<feature type="non-terminal residue" evidence="2">
    <location>
        <position position="1"/>
    </location>
</feature>
<evidence type="ECO:0000256" key="1">
    <source>
        <dbReference type="SAM" id="MobiDB-lite"/>
    </source>
</evidence>
<dbReference type="Proteomes" id="UP000823775">
    <property type="component" value="Unassembled WGS sequence"/>
</dbReference>
<name>A0ABS8WW27_DATST</name>
<reference evidence="2 3" key="1">
    <citation type="journal article" date="2021" name="BMC Genomics">
        <title>Datura genome reveals duplications of psychoactive alkaloid biosynthetic genes and high mutation rate following tissue culture.</title>
        <authorList>
            <person name="Rajewski A."/>
            <person name="Carter-House D."/>
            <person name="Stajich J."/>
            <person name="Litt A."/>
        </authorList>
    </citation>
    <scope>NUCLEOTIDE SEQUENCE [LARGE SCALE GENOMIC DNA]</scope>
    <source>
        <strain evidence="2">AR-01</strain>
    </source>
</reference>
<evidence type="ECO:0000313" key="2">
    <source>
        <dbReference type="EMBL" id="MCE3217174.1"/>
    </source>
</evidence>
<accession>A0ABS8WW27</accession>
<protein>
    <submittedName>
        <fullName evidence="2">Uncharacterized protein</fullName>
    </submittedName>
</protein>
<gene>
    <name evidence="2" type="ORF">HAX54_010868</name>
</gene>
<organism evidence="2 3">
    <name type="scientific">Datura stramonium</name>
    <name type="common">Jimsonweed</name>
    <name type="synonym">Common thornapple</name>
    <dbReference type="NCBI Taxonomy" id="4076"/>
    <lineage>
        <taxon>Eukaryota</taxon>
        <taxon>Viridiplantae</taxon>
        <taxon>Streptophyta</taxon>
        <taxon>Embryophyta</taxon>
        <taxon>Tracheophyta</taxon>
        <taxon>Spermatophyta</taxon>
        <taxon>Magnoliopsida</taxon>
        <taxon>eudicotyledons</taxon>
        <taxon>Gunneridae</taxon>
        <taxon>Pentapetalae</taxon>
        <taxon>asterids</taxon>
        <taxon>lamiids</taxon>
        <taxon>Solanales</taxon>
        <taxon>Solanaceae</taxon>
        <taxon>Solanoideae</taxon>
        <taxon>Datureae</taxon>
        <taxon>Datura</taxon>
    </lineage>
</organism>
<feature type="region of interest" description="Disordered" evidence="1">
    <location>
        <begin position="281"/>
        <end position="305"/>
    </location>
</feature>
<feature type="compositionally biased region" description="Basic and acidic residues" evidence="1">
    <location>
        <begin position="293"/>
        <end position="305"/>
    </location>
</feature>
<feature type="compositionally biased region" description="Polar residues" evidence="1">
    <location>
        <begin position="20"/>
        <end position="31"/>
    </location>
</feature>
<evidence type="ECO:0000313" key="3">
    <source>
        <dbReference type="Proteomes" id="UP000823775"/>
    </source>
</evidence>
<keyword evidence="3" id="KW-1185">Reference proteome</keyword>
<sequence length="305" mass="35168">AMDEVNNVDLTKAQLAAATRNAQQGLRNQPPMNRRAPPTEEPNFDQTRYAVEKRRAEDSEDGEESLPEPVVADKPVVTNVNPEEMEKHLIAEKEDVCKKEKEKEKPKRCTQSGVFIDSQFAIESWPTDALPQPQKPSWVRLSFSRYLIDWTDSRVIRGSWFLNRGCEIIPWIHPANQAYIVLIHGATANFDRYCTTLVREFYASYVAAQKHQKATGPLRLRPCLEKVKVRGVEIQDEMNPKLKKRKREPVVARDSETYLGIDSQPDLGIFDVPLPKDEVFEDERVETDEKELEDDHVKKELDKER</sequence>
<comment type="caution">
    <text evidence="2">The sequence shown here is derived from an EMBL/GenBank/DDBJ whole genome shotgun (WGS) entry which is preliminary data.</text>
</comment>
<feature type="region of interest" description="Disordered" evidence="1">
    <location>
        <begin position="19"/>
        <end position="70"/>
    </location>
</feature>
<proteinExistence type="predicted"/>
<dbReference type="EMBL" id="JACEIK010016042">
    <property type="protein sequence ID" value="MCE3217174.1"/>
    <property type="molecule type" value="Genomic_DNA"/>
</dbReference>